<dbReference type="AlphaFoldDB" id="A0A1T1H5H4"/>
<dbReference type="EMBL" id="MVKX01000002">
    <property type="protein sequence ID" value="OOV85045.1"/>
    <property type="molecule type" value="Genomic_DNA"/>
</dbReference>
<feature type="transmembrane region" description="Helical" evidence="1">
    <location>
        <begin position="43"/>
        <end position="63"/>
    </location>
</feature>
<dbReference type="InterPro" id="IPR047814">
    <property type="entry name" value="TfpX/TfpZ-like"/>
</dbReference>
<dbReference type="Proteomes" id="UP000191160">
    <property type="component" value="Unassembled WGS sequence"/>
</dbReference>
<keyword evidence="1" id="KW-1133">Transmembrane helix</keyword>
<keyword evidence="3" id="KW-1185">Reference proteome</keyword>
<accession>A0A1T1H5H4</accession>
<evidence type="ECO:0000313" key="3">
    <source>
        <dbReference type="Proteomes" id="UP000191160"/>
    </source>
</evidence>
<feature type="transmembrane region" description="Helical" evidence="1">
    <location>
        <begin position="7"/>
        <end position="31"/>
    </location>
</feature>
<feature type="transmembrane region" description="Helical" evidence="1">
    <location>
        <begin position="75"/>
        <end position="94"/>
    </location>
</feature>
<sequence length="244" mass="27833">MKNRTKFFLSHLCISFLVAIIVISMVFVFWYPSPLSKAAGVTHIFFMLLVIDVILGPLLGLLVYKEGKKTLKIDLAVVILIQVAALCYGVYTIAQARPVWIAFNSDKFELVRSNEIKTNEKKQIQPQYQTPTWLRAKFVGIQQAVNPEEQQIEQMGAMLNGISLAQYPERYIPLEQVIEQMKTKAHALSELSQWNSDIVVQQKIKAYPQATAWVPLETYGLPMVVLINKEKGEVIKIVDLRPWK</sequence>
<dbReference type="RefSeq" id="WP_078189544.1">
    <property type="nucleotide sequence ID" value="NZ_JAMCOZ010000005.1"/>
</dbReference>
<evidence type="ECO:0000313" key="2">
    <source>
        <dbReference type="EMBL" id="OOV85045.1"/>
    </source>
</evidence>
<keyword evidence="1" id="KW-0812">Transmembrane</keyword>
<dbReference type="NCBIfam" id="NF041437">
    <property type="entry name" value="TfpZ"/>
    <property type="match status" value="1"/>
</dbReference>
<reference evidence="2 3" key="1">
    <citation type="submission" date="2017-02" db="EMBL/GenBank/DDBJ databases">
        <title>Acinetobacter sp. ANC 4945, whole genome shotgun sequencing project.</title>
        <authorList>
            <person name="Radolfova-Krizova L."/>
            <person name="Al Atrouni A."/>
            <person name="Nemec A."/>
        </authorList>
    </citation>
    <scope>NUCLEOTIDE SEQUENCE [LARGE SCALE GENOMIC DNA]</scope>
    <source>
        <strain evidence="2 3">ANC 4945</strain>
    </source>
</reference>
<evidence type="ECO:0000256" key="1">
    <source>
        <dbReference type="SAM" id="Phobius"/>
    </source>
</evidence>
<proteinExistence type="predicted"/>
<keyword evidence="1" id="KW-0472">Membrane</keyword>
<organism evidence="2 3">
    <name type="scientific">Acinetobacter amyesii</name>
    <dbReference type="NCBI Taxonomy" id="2942470"/>
    <lineage>
        <taxon>Bacteria</taxon>
        <taxon>Pseudomonadati</taxon>
        <taxon>Pseudomonadota</taxon>
        <taxon>Gammaproteobacteria</taxon>
        <taxon>Moraxellales</taxon>
        <taxon>Moraxellaceae</taxon>
        <taxon>Acinetobacter</taxon>
    </lineage>
</organism>
<comment type="caution">
    <text evidence="2">The sequence shown here is derived from an EMBL/GenBank/DDBJ whole genome shotgun (WGS) entry which is preliminary data.</text>
</comment>
<protein>
    <submittedName>
        <fullName evidence="2">Type IV pilin accessory protein</fullName>
    </submittedName>
</protein>
<gene>
    <name evidence="2" type="ORF">B1202_04360</name>
</gene>
<name>A0A1T1H5H4_9GAMM</name>